<comment type="similarity">
    <text evidence="2">Belongs to the CPA3 antiporters (TC 2.A.63) subunit E family.</text>
</comment>
<dbReference type="AlphaFoldDB" id="A0AAW9QJ60"/>
<dbReference type="RefSeq" id="WP_332289664.1">
    <property type="nucleotide sequence ID" value="NZ_JAZIBG010000028.1"/>
</dbReference>
<evidence type="ECO:0000313" key="8">
    <source>
        <dbReference type="Proteomes" id="UP001336250"/>
    </source>
</evidence>
<name>A0AAW9QJ60_9BURK</name>
<dbReference type="PANTHER" id="PTHR34584:SF1">
    <property type="entry name" value="NA(+)_H(+) ANTIPORTER SUBUNIT E1"/>
    <property type="match status" value="1"/>
</dbReference>
<dbReference type="InterPro" id="IPR002758">
    <property type="entry name" value="Cation_antiport_E"/>
</dbReference>
<keyword evidence="3" id="KW-1003">Cell membrane</keyword>
<dbReference type="PANTHER" id="PTHR34584">
    <property type="entry name" value="NA(+)/H(+) ANTIPORTER SUBUNIT E1"/>
    <property type="match status" value="1"/>
</dbReference>
<keyword evidence="4" id="KW-0812">Transmembrane</keyword>
<comment type="subcellular location">
    <subcellularLocation>
        <location evidence="1">Cell membrane</location>
        <topology evidence="1">Multi-pass membrane protein</topology>
    </subcellularLocation>
</comment>
<dbReference type="NCBIfam" id="NF006520">
    <property type="entry name" value="PRK08965.1-4"/>
    <property type="match status" value="1"/>
</dbReference>
<keyword evidence="5" id="KW-1133">Transmembrane helix</keyword>
<evidence type="ECO:0000256" key="5">
    <source>
        <dbReference type="ARBA" id="ARBA00022989"/>
    </source>
</evidence>
<dbReference type="Pfam" id="PF01899">
    <property type="entry name" value="MNHE"/>
    <property type="match status" value="1"/>
</dbReference>
<evidence type="ECO:0000256" key="4">
    <source>
        <dbReference type="ARBA" id="ARBA00022692"/>
    </source>
</evidence>
<keyword evidence="6" id="KW-0472">Membrane</keyword>
<dbReference type="EMBL" id="JAZIBG010000028">
    <property type="protein sequence ID" value="MEF7614635.1"/>
    <property type="molecule type" value="Genomic_DNA"/>
</dbReference>
<keyword evidence="8" id="KW-1185">Reference proteome</keyword>
<dbReference type="GO" id="GO:0008324">
    <property type="term" value="F:monoatomic cation transmembrane transporter activity"/>
    <property type="evidence" value="ECO:0007669"/>
    <property type="project" value="InterPro"/>
</dbReference>
<gene>
    <name evidence="7" type="ORF">V4F39_12005</name>
</gene>
<evidence type="ECO:0000256" key="3">
    <source>
        <dbReference type="ARBA" id="ARBA00022475"/>
    </source>
</evidence>
<evidence type="ECO:0000256" key="1">
    <source>
        <dbReference type="ARBA" id="ARBA00004651"/>
    </source>
</evidence>
<accession>A0AAW9QJ60</accession>
<dbReference type="Proteomes" id="UP001336250">
    <property type="component" value="Unassembled WGS sequence"/>
</dbReference>
<comment type="caution">
    <text evidence="7">The sequence shown here is derived from an EMBL/GenBank/DDBJ whole genome shotgun (WGS) entry which is preliminary data.</text>
</comment>
<reference evidence="7 8" key="1">
    <citation type="submission" date="2024-02" db="EMBL/GenBank/DDBJ databases">
        <title>Genome sequence of Aquincola sp. MAHUQ-54.</title>
        <authorList>
            <person name="Huq M.A."/>
        </authorList>
    </citation>
    <scope>NUCLEOTIDE SEQUENCE [LARGE SCALE GENOMIC DNA]</scope>
    <source>
        <strain evidence="7 8">MAHUQ-54</strain>
    </source>
</reference>
<sequence>MMRRLLPSPLLSAALLVLWLLLADSLGAGQWLLGAAVAVGMPLLTATLRPEAVRIRRPGVLLALVLRVGGDVLRSNFDVLRGVLRAVPPGGRPPNSGFVRVPITLRDPHALASLAIILAVVPGTVWCRLSPDGTELLLHVFDLEDEAALVTQIHERYEQPLMEIFE</sequence>
<proteinExistence type="inferred from homology"/>
<evidence type="ECO:0000256" key="2">
    <source>
        <dbReference type="ARBA" id="ARBA00006228"/>
    </source>
</evidence>
<evidence type="ECO:0000256" key="6">
    <source>
        <dbReference type="ARBA" id="ARBA00023136"/>
    </source>
</evidence>
<evidence type="ECO:0000313" key="7">
    <source>
        <dbReference type="EMBL" id="MEF7614635.1"/>
    </source>
</evidence>
<organism evidence="7 8">
    <name type="scientific">Aquincola agrisoli</name>
    <dbReference type="NCBI Taxonomy" id="3119538"/>
    <lineage>
        <taxon>Bacteria</taxon>
        <taxon>Pseudomonadati</taxon>
        <taxon>Pseudomonadota</taxon>
        <taxon>Betaproteobacteria</taxon>
        <taxon>Burkholderiales</taxon>
        <taxon>Sphaerotilaceae</taxon>
        <taxon>Aquincola</taxon>
    </lineage>
</organism>
<protein>
    <submittedName>
        <fullName evidence="7">Na+/H+ antiporter subunit E</fullName>
    </submittedName>
</protein>
<dbReference type="GO" id="GO:0005886">
    <property type="term" value="C:plasma membrane"/>
    <property type="evidence" value="ECO:0007669"/>
    <property type="project" value="UniProtKB-SubCell"/>
</dbReference>